<dbReference type="Proteomes" id="UP000286097">
    <property type="component" value="Unassembled WGS sequence"/>
</dbReference>
<dbReference type="PANTHER" id="PTHR12385:SF4">
    <property type="entry name" value="PROTEIN PNS1"/>
    <property type="match status" value="1"/>
</dbReference>
<dbReference type="OrthoDB" id="44736at2759"/>
<dbReference type="AlphaFoldDB" id="A0A3R7VY23"/>
<sequence>MATPTSRPSSIAIDDASDGTLYAPTSPVAATIDLSLSPPHLNEEVEDCDLASASKLIPLSMTDSVNGERPLPSLHSPLVYRDVAFAAIFMVHLILMLVVTGSIRADGGIRQEHENERKDIVGDLQTSRDNDSSLDEADVGVVLRSLSIVNVLFAMGWLLVFLFYSKLRFVQGSCIFSITGLLALAMMLFLLDSKDGIFWGIICAGVVVLELVWYVRSNHNLDFVAVFFELVVDFLVAHPALGYATIATLIAYTVWASWICTTIGYIGRDVSPWSFAMIYLVFHFYWMSNVFKNIITIVASGTTMIWYYHNESTEISPDVVCENVADHDTLSDNTTGETQNQNGEHLDRKVVLHYVRCALSSSFGSICIGSLLCPLAHLVWNALRWARRDESVLSQRFISLRSERVEHFIRTYHKYSFVHIAGYNKPYYVAAHDAWKLIEHHGVEAIVDDDLTSRILLLGGNGWAGVMSALTASALRGASSHAIFFTLASFTLCYTTISLATQVTAAVIKTLFVCFAENPERLSQLHPLIYHRFVRLAELKSFRDHKAPASTRA</sequence>
<feature type="transmembrane region" description="Helical" evidence="6">
    <location>
        <begin position="270"/>
        <end position="287"/>
    </location>
</feature>
<comment type="similarity">
    <text evidence="2 6">Belongs to the CTL (choline transporter-like) family.</text>
</comment>
<keyword evidence="3 6" id="KW-0812">Transmembrane</keyword>
<name>A0A3R7VY23_9STRA</name>
<feature type="transmembrane region" description="Helical" evidence="6">
    <location>
        <begin position="170"/>
        <end position="190"/>
    </location>
</feature>
<comment type="subcellular location">
    <subcellularLocation>
        <location evidence="6">Cell membrane</location>
        <topology evidence="6">Multi-pass membrane protein</topology>
    </subcellularLocation>
    <subcellularLocation>
        <location evidence="1">Membrane</location>
        <topology evidence="1">Multi-pass membrane protein</topology>
    </subcellularLocation>
</comment>
<keyword evidence="4 6" id="KW-1133">Transmembrane helix</keyword>
<evidence type="ECO:0000256" key="1">
    <source>
        <dbReference type="ARBA" id="ARBA00004141"/>
    </source>
</evidence>
<dbReference type="InterPro" id="IPR007603">
    <property type="entry name" value="Choline_transptr-like"/>
</dbReference>
<dbReference type="GO" id="GO:0005886">
    <property type="term" value="C:plasma membrane"/>
    <property type="evidence" value="ECO:0007669"/>
    <property type="project" value="UniProtKB-SubCell"/>
</dbReference>
<proteinExistence type="inferred from homology"/>
<reference evidence="7 8" key="1">
    <citation type="submission" date="2018-06" db="EMBL/GenBank/DDBJ databases">
        <title>Comparative genomics of downy mildews reveals potential adaptations to biotrophy.</title>
        <authorList>
            <person name="Fletcher K."/>
            <person name="Klosterman S.J."/>
            <person name="Derevnina L."/>
            <person name="Martin F."/>
            <person name="Koike S."/>
            <person name="Reyes Chin-Wo S."/>
            <person name="Mou B."/>
            <person name="Michelmore R."/>
        </authorList>
    </citation>
    <scope>NUCLEOTIDE SEQUENCE [LARGE SCALE GENOMIC DNA]</scope>
    <source>
        <strain evidence="7 8">R13</strain>
    </source>
</reference>
<dbReference type="VEuPathDB" id="FungiDB:DD237_007491"/>
<evidence type="ECO:0000313" key="7">
    <source>
        <dbReference type="EMBL" id="RQM09430.1"/>
    </source>
</evidence>
<keyword evidence="5 6" id="KW-0472">Membrane</keyword>
<feature type="transmembrane region" description="Helical" evidence="6">
    <location>
        <begin position="235"/>
        <end position="258"/>
    </location>
</feature>
<feature type="transmembrane region" description="Helical" evidence="6">
    <location>
        <begin position="141"/>
        <end position="164"/>
    </location>
</feature>
<evidence type="ECO:0000256" key="4">
    <source>
        <dbReference type="ARBA" id="ARBA00022989"/>
    </source>
</evidence>
<protein>
    <recommendedName>
        <fullName evidence="6">Choline transporter-like protein</fullName>
    </recommendedName>
</protein>
<evidence type="ECO:0000256" key="5">
    <source>
        <dbReference type="ARBA" id="ARBA00023136"/>
    </source>
</evidence>
<comment type="caution">
    <text evidence="6">Lacks conserved residue(s) required for the propagation of feature annotation.</text>
</comment>
<feature type="transmembrane region" description="Helical" evidence="6">
    <location>
        <begin position="83"/>
        <end position="103"/>
    </location>
</feature>
<gene>
    <name evidence="7" type="ORF">DD237_007491</name>
</gene>
<evidence type="ECO:0000256" key="2">
    <source>
        <dbReference type="ARBA" id="ARBA00007168"/>
    </source>
</evidence>
<comment type="caution">
    <text evidence="7">The sequence shown here is derived from an EMBL/GenBank/DDBJ whole genome shotgun (WGS) entry which is preliminary data.</text>
</comment>
<evidence type="ECO:0000256" key="3">
    <source>
        <dbReference type="ARBA" id="ARBA00022692"/>
    </source>
</evidence>
<evidence type="ECO:0000256" key="6">
    <source>
        <dbReference type="RuleBase" id="RU368066"/>
    </source>
</evidence>
<dbReference type="Pfam" id="PF04515">
    <property type="entry name" value="Choline_transpo"/>
    <property type="match status" value="1"/>
</dbReference>
<comment type="function">
    <text evidence="6">Choline transporter.</text>
</comment>
<organism evidence="7 8">
    <name type="scientific">Peronospora effusa</name>
    <dbReference type="NCBI Taxonomy" id="542832"/>
    <lineage>
        <taxon>Eukaryota</taxon>
        <taxon>Sar</taxon>
        <taxon>Stramenopiles</taxon>
        <taxon>Oomycota</taxon>
        <taxon>Peronosporomycetes</taxon>
        <taxon>Peronosporales</taxon>
        <taxon>Peronosporaceae</taxon>
        <taxon>Peronospora</taxon>
    </lineage>
</organism>
<accession>A0A3R7VY23</accession>
<feature type="transmembrane region" description="Helical" evidence="6">
    <location>
        <begin position="197"/>
        <end position="215"/>
    </location>
</feature>
<evidence type="ECO:0000313" key="8">
    <source>
        <dbReference type="Proteomes" id="UP000286097"/>
    </source>
</evidence>
<dbReference type="EMBL" id="QKXF01000701">
    <property type="protein sequence ID" value="RQM09430.1"/>
    <property type="molecule type" value="Genomic_DNA"/>
</dbReference>
<dbReference type="PANTHER" id="PTHR12385">
    <property type="entry name" value="CHOLINE TRANSPORTER-LIKE (SLC FAMILY 44)"/>
    <property type="match status" value="1"/>
</dbReference>
<dbReference type="GO" id="GO:0022857">
    <property type="term" value="F:transmembrane transporter activity"/>
    <property type="evidence" value="ECO:0007669"/>
    <property type="project" value="UniProtKB-UniRule"/>
</dbReference>